<dbReference type="GO" id="GO:0003677">
    <property type="term" value="F:DNA binding"/>
    <property type="evidence" value="ECO:0007669"/>
    <property type="project" value="InterPro"/>
</dbReference>
<dbReference type="Proteomes" id="UP000265618">
    <property type="component" value="Unassembled WGS sequence"/>
</dbReference>
<keyword evidence="1" id="KW-0479">Metal-binding</keyword>
<keyword evidence="2" id="KW-0863">Zinc-finger</keyword>
<accession>A0A9K3CZ09</accession>
<evidence type="ECO:0000313" key="5">
    <source>
        <dbReference type="EMBL" id="GIQ85989.1"/>
    </source>
</evidence>
<dbReference type="EMBL" id="BDIP01002250">
    <property type="protein sequence ID" value="GIQ85989.1"/>
    <property type="molecule type" value="Genomic_DNA"/>
</dbReference>
<gene>
    <name evidence="5" type="ORF">KIPB_007756</name>
</gene>
<protein>
    <recommendedName>
        <fullName evidence="4">BED-type domain-containing protein</fullName>
    </recommendedName>
</protein>
<sequence>MSGSSADKILSAYLWDVFIKGPPHVCKFCQQTFAGKKNTRNLKNHILKHHKGYVEQLSSLQREARVCQGRKTNTKERQRLR</sequence>
<dbReference type="InterPro" id="IPR036236">
    <property type="entry name" value="Znf_C2H2_sf"/>
</dbReference>
<dbReference type="Pfam" id="PF02892">
    <property type="entry name" value="zf-BED"/>
    <property type="match status" value="1"/>
</dbReference>
<dbReference type="AlphaFoldDB" id="A0A9K3CZ09"/>
<keyword evidence="3" id="KW-0862">Zinc</keyword>
<dbReference type="GO" id="GO:0008270">
    <property type="term" value="F:zinc ion binding"/>
    <property type="evidence" value="ECO:0007669"/>
    <property type="project" value="UniProtKB-KW"/>
</dbReference>
<evidence type="ECO:0000256" key="3">
    <source>
        <dbReference type="ARBA" id="ARBA00022833"/>
    </source>
</evidence>
<evidence type="ECO:0000313" key="6">
    <source>
        <dbReference type="Proteomes" id="UP000265618"/>
    </source>
</evidence>
<proteinExistence type="predicted"/>
<keyword evidence="6" id="KW-1185">Reference proteome</keyword>
<feature type="domain" description="BED-type" evidence="4">
    <location>
        <begin position="25"/>
        <end position="51"/>
    </location>
</feature>
<evidence type="ECO:0000256" key="2">
    <source>
        <dbReference type="ARBA" id="ARBA00022771"/>
    </source>
</evidence>
<reference evidence="5 6" key="1">
    <citation type="journal article" date="2018" name="PLoS ONE">
        <title>The draft genome of Kipferlia bialata reveals reductive genome evolution in fornicate parasites.</title>
        <authorList>
            <person name="Tanifuji G."/>
            <person name="Takabayashi S."/>
            <person name="Kume K."/>
            <person name="Takagi M."/>
            <person name="Nakayama T."/>
            <person name="Kamikawa R."/>
            <person name="Inagaki Y."/>
            <person name="Hashimoto T."/>
        </authorList>
    </citation>
    <scope>NUCLEOTIDE SEQUENCE [LARGE SCALE GENOMIC DNA]</scope>
    <source>
        <strain evidence="5">NY0173</strain>
    </source>
</reference>
<name>A0A9K3CZ09_9EUKA</name>
<comment type="caution">
    <text evidence="5">The sequence shown here is derived from an EMBL/GenBank/DDBJ whole genome shotgun (WGS) entry which is preliminary data.</text>
</comment>
<evidence type="ECO:0000259" key="4">
    <source>
        <dbReference type="Pfam" id="PF02892"/>
    </source>
</evidence>
<dbReference type="InterPro" id="IPR003656">
    <property type="entry name" value="Znf_BED"/>
</dbReference>
<dbReference type="SUPFAM" id="SSF57667">
    <property type="entry name" value="beta-beta-alpha zinc fingers"/>
    <property type="match status" value="1"/>
</dbReference>
<organism evidence="5 6">
    <name type="scientific">Kipferlia bialata</name>
    <dbReference type="NCBI Taxonomy" id="797122"/>
    <lineage>
        <taxon>Eukaryota</taxon>
        <taxon>Metamonada</taxon>
        <taxon>Carpediemonas-like organisms</taxon>
        <taxon>Kipferlia</taxon>
    </lineage>
</organism>
<evidence type="ECO:0000256" key="1">
    <source>
        <dbReference type="ARBA" id="ARBA00022723"/>
    </source>
</evidence>